<proteinExistence type="predicted"/>
<comment type="caution">
    <text evidence="2">The sequence shown here is derived from an EMBL/GenBank/DDBJ whole genome shotgun (WGS) entry which is preliminary data.</text>
</comment>
<reference evidence="2 3" key="1">
    <citation type="submission" date="2019-03" db="EMBL/GenBank/DDBJ databases">
        <title>Genomic Encyclopedia of Type Strains, Phase IV (KMG-IV): sequencing the most valuable type-strain genomes for metagenomic binning, comparative biology and taxonomic classification.</title>
        <authorList>
            <person name="Goeker M."/>
        </authorList>
    </citation>
    <scope>NUCLEOTIDE SEQUENCE [LARGE SCALE GENOMIC DNA]</scope>
    <source>
        <strain evidence="2 3">DSM 203</strain>
    </source>
</reference>
<dbReference type="NCBIfam" id="TIGR03006">
    <property type="entry name" value="pepcterm_polyde"/>
    <property type="match status" value="1"/>
</dbReference>
<dbReference type="CDD" id="cd10941">
    <property type="entry name" value="CE4_PuuE_HpPgdA_like_2"/>
    <property type="match status" value="1"/>
</dbReference>
<dbReference type="EMBL" id="SMDC01000007">
    <property type="protein sequence ID" value="TCW35143.1"/>
    <property type="molecule type" value="Genomic_DNA"/>
</dbReference>
<feature type="domain" description="NodB homology" evidence="1">
    <location>
        <begin position="24"/>
        <end position="285"/>
    </location>
</feature>
<organism evidence="2 3">
    <name type="scientific">Marichromatium gracile</name>
    <name type="common">Chromatium gracile</name>
    <dbReference type="NCBI Taxonomy" id="1048"/>
    <lineage>
        <taxon>Bacteria</taxon>
        <taxon>Pseudomonadati</taxon>
        <taxon>Pseudomonadota</taxon>
        <taxon>Gammaproteobacteria</taxon>
        <taxon>Chromatiales</taxon>
        <taxon>Chromatiaceae</taxon>
        <taxon>Marichromatium</taxon>
    </lineage>
</organism>
<evidence type="ECO:0000313" key="3">
    <source>
        <dbReference type="Proteomes" id="UP000295247"/>
    </source>
</evidence>
<dbReference type="InterPro" id="IPR002509">
    <property type="entry name" value="NODB_dom"/>
</dbReference>
<dbReference type="Gene3D" id="3.20.20.370">
    <property type="entry name" value="Glycoside hydrolase/deacetylase"/>
    <property type="match status" value="1"/>
</dbReference>
<evidence type="ECO:0000259" key="1">
    <source>
        <dbReference type="PROSITE" id="PS51677"/>
    </source>
</evidence>
<evidence type="ECO:0000313" key="2">
    <source>
        <dbReference type="EMBL" id="TCW35143.1"/>
    </source>
</evidence>
<name>A0A4R4A8E8_MARGR</name>
<dbReference type="PANTHER" id="PTHR47561:SF1">
    <property type="entry name" value="POLYSACCHARIDE DEACETYLASE FAMILY PROTEIN (AFU_ORTHOLOGUE AFUA_6G05030)"/>
    <property type="match status" value="1"/>
</dbReference>
<dbReference type="InterPro" id="IPR022560">
    <property type="entry name" value="DUF3473"/>
</dbReference>
<sequence length="285" mass="33206">MLNAMTIDVEDYFQVSAFERHIARTDWEQIPCRIERNMDRILELLERHATRATFFTLGWIAERHPRVVRELVAAGHELACHGLAHVRVTQQTPTSFREDVRRSKALLEDIGGVEVRGYRAASYSIDRDNQRWAHETLYDCGYRYSSSVYPVRHDLYGIPEAPRFAYRPLAGVEDFVEIPITTSTLLGRRLPSGGGGFFRLYPYALSRQAIRRINRREGAAAIFYFHPWEIDPDQPRVGGLPPRTRVRHYLNLARTEARLERLLQDFHWGRMDQVFLEPQGVSVRR</sequence>
<accession>A0A4R4A8E8</accession>
<dbReference type="PROSITE" id="PS51677">
    <property type="entry name" value="NODB"/>
    <property type="match status" value="1"/>
</dbReference>
<dbReference type="Pfam" id="PF01522">
    <property type="entry name" value="Polysacc_deac_1"/>
    <property type="match status" value="1"/>
</dbReference>
<dbReference type="PANTHER" id="PTHR47561">
    <property type="entry name" value="POLYSACCHARIDE DEACETYLASE FAMILY PROTEIN (AFU_ORTHOLOGUE AFUA_6G05030)"/>
    <property type="match status" value="1"/>
</dbReference>
<dbReference type="InterPro" id="IPR014344">
    <property type="entry name" value="XrtA_polysacc_deacetyl"/>
</dbReference>
<dbReference type="RefSeq" id="WP_123140322.1">
    <property type="nucleotide sequence ID" value="NZ_NRRH01000004.1"/>
</dbReference>
<dbReference type="InterPro" id="IPR011330">
    <property type="entry name" value="Glyco_hydro/deAcase_b/a-brl"/>
</dbReference>
<dbReference type="AlphaFoldDB" id="A0A4R4A8E8"/>
<dbReference type="GO" id="GO:0005975">
    <property type="term" value="P:carbohydrate metabolic process"/>
    <property type="evidence" value="ECO:0007669"/>
    <property type="project" value="InterPro"/>
</dbReference>
<protein>
    <submittedName>
        <fullName evidence="2">Polysaccharide deacetylase family protein (PEP-CTERM system associated)</fullName>
    </submittedName>
</protein>
<dbReference type="Proteomes" id="UP000295247">
    <property type="component" value="Unassembled WGS sequence"/>
</dbReference>
<dbReference type="InterPro" id="IPR045235">
    <property type="entry name" value="PuuE_HpPgdA-like"/>
</dbReference>
<dbReference type="GO" id="GO:0016810">
    <property type="term" value="F:hydrolase activity, acting on carbon-nitrogen (but not peptide) bonds"/>
    <property type="evidence" value="ECO:0007669"/>
    <property type="project" value="InterPro"/>
</dbReference>
<dbReference type="Pfam" id="PF11959">
    <property type="entry name" value="DUF3473"/>
    <property type="match status" value="1"/>
</dbReference>
<dbReference type="SUPFAM" id="SSF88713">
    <property type="entry name" value="Glycoside hydrolase/deacetylase"/>
    <property type="match status" value="1"/>
</dbReference>
<gene>
    <name evidence="2" type="ORF">EDC29_10782</name>
</gene>